<dbReference type="AlphaFoldDB" id="A0A507CRA3"/>
<keyword evidence="1" id="KW-0472">Membrane</keyword>
<feature type="signal peptide" evidence="2">
    <location>
        <begin position="1"/>
        <end position="18"/>
    </location>
</feature>
<dbReference type="Gene3D" id="2.130.10.80">
    <property type="entry name" value="Galactose oxidase/kelch, beta-propeller"/>
    <property type="match status" value="1"/>
</dbReference>
<feature type="transmembrane region" description="Helical" evidence="1">
    <location>
        <begin position="661"/>
        <end position="683"/>
    </location>
</feature>
<dbReference type="EMBL" id="QEAM01000311">
    <property type="protein sequence ID" value="TPX41618.1"/>
    <property type="molecule type" value="Genomic_DNA"/>
</dbReference>
<organism evidence="3 4">
    <name type="scientific">Synchytrium endobioticum</name>
    <dbReference type="NCBI Taxonomy" id="286115"/>
    <lineage>
        <taxon>Eukaryota</taxon>
        <taxon>Fungi</taxon>
        <taxon>Fungi incertae sedis</taxon>
        <taxon>Chytridiomycota</taxon>
        <taxon>Chytridiomycota incertae sedis</taxon>
        <taxon>Chytridiomycetes</taxon>
        <taxon>Synchytriales</taxon>
        <taxon>Synchytriaceae</taxon>
        <taxon>Synchytrium</taxon>
    </lineage>
</organism>
<keyword evidence="1" id="KW-0812">Transmembrane</keyword>
<dbReference type="InterPro" id="IPR022185">
    <property type="entry name" value="DUF3712"/>
</dbReference>
<keyword evidence="2" id="KW-0732">Signal</keyword>
<accession>A0A507CRA3</accession>
<evidence type="ECO:0000313" key="3">
    <source>
        <dbReference type="EMBL" id="TPX41618.1"/>
    </source>
</evidence>
<reference evidence="3 4" key="1">
    <citation type="journal article" date="2019" name="Sci. Rep.">
        <title>Comparative genomics of chytrid fungi reveal insights into the obligate biotrophic and pathogenic lifestyle of Synchytrium endobioticum.</title>
        <authorList>
            <person name="van de Vossenberg B.T.L.H."/>
            <person name="Warris S."/>
            <person name="Nguyen H.D.T."/>
            <person name="van Gent-Pelzer M.P.E."/>
            <person name="Joly D.L."/>
            <person name="van de Geest H.C."/>
            <person name="Bonants P.J.M."/>
            <person name="Smith D.S."/>
            <person name="Levesque C.A."/>
            <person name="van der Lee T.A.J."/>
        </authorList>
    </citation>
    <scope>NUCLEOTIDE SEQUENCE [LARGE SCALE GENOMIC DNA]</scope>
    <source>
        <strain evidence="3 4">LEV6574</strain>
    </source>
</reference>
<evidence type="ECO:0008006" key="5">
    <source>
        <dbReference type="Google" id="ProtNLM"/>
    </source>
</evidence>
<comment type="caution">
    <text evidence="3">The sequence shown here is derived from an EMBL/GenBank/DDBJ whole genome shotgun (WGS) entry which is preliminary data.</text>
</comment>
<dbReference type="Proteomes" id="UP000320475">
    <property type="component" value="Unassembled WGS sequence"/>
</dbReference>
<dbReference type="InterPro" id="IPR011043">
    <property type="entry name" value="Gal_Oxase/kelch_b-propeller"/>
</dbReference>
<dbReference type="SUPFAM" id="SSF50965">
    <property type="entry name" value="Galactose oxidase, central domain"/>
    <property type="match status" value="1"/>
</dbReference>
<keyword evidence="1" id="KW-1133">Transmembrane helix</keyword>
<proteinExistence type="predicted"/>
<feature type="chain" id="PRO_5021369920" description="Galactose oxidase-like Early set domain-containing protein" evidence="2">
    <location>
        <begin position="19"/>
        <end position="965"/>
    </location>
</feature>
<dbReference type="InterPro" id="IPR037293">
    <property type="entry name" value="Gal_Oxidase_central_sf"/>
</dbReference>
<evidence type="ECO:0000256" key="2">
    <source>
        <dbReference type="SAM" id="SignalP"/>
    </source>
</evidence>
<gene>
    <name evidence="3" type="ORF">SeLEV6574_g05999</name>
</gene>
<dbReference type="PANTHER" id="PTHR32208">
    <property type="entry name" value="SECRETED PROTEIN-RELATED"/>
    <property type="match status" value="1"/>
</dbReference>
<name>A0A507CRA3_9FUNG</name>
<dbReference type="Pfam" id="PF12505">
    <property type="entry name" value="DUF3712"/>
    <property type="match status" value="1"/>
</dbReference>
<dbReference type="PANTHER" id="PTHR32208:SF56">
    <property type="entry name" value="GALACTOSE OXIDASE-RELATED"/>
    <property type="match status" value="1"/>
</dbReference>
<evidence type="ECO:0000256" key="1">
    <source>
        <dbReference type="SAM" id="Phobius"/>
    </source>
</evidence>
<dbReference type="VEuPathDB" id="FungiDB:SeMB42_g01899"/>
<sequence length="965" mass="104358">MLPLLWIVLTLYIQTSTSIPTYPLSDATPPTTRAMQLVTLKLSAVSTASLYNGTIVLWSAQGLGYFTGSTGSQSYYQTVTASPNGSIEIGSLQVMNMQQMFCPGTAMLPDGSIFVNGGSDVTGTVTYSMATRKWTDSSNMNISRGYNSDVLTTGNKVLTVGGSFSGGIGKKNGELYDVASGKWTRLDNVLGDVIGGVSKETRSPDPQGLFRSDNHAWLFSYKNVVTGHDMVLHAGPVSNMYLIDTSVVGGSMTFAGGRGTDTYSMNGNSVMYFPGMILTLGGAEAYGGTQGDHRQAKNTAYIIDATSVPQNVLPTTTQISSMSFSRAFCNSVILPGGNVFIVGGQTHLHLFSDVTGVLTPEIFDPSTKRFTTVNVNLTHARNYHSEAVLMVDGRIMISGGGLTYDAHQENNTNVHYDAEIYTPSNLVNQPQRPTLSRVTNHKYKSFSNTPNPNLDTPNPILDLDHAPQLQVSTSNCNNCSYELIRVSSATHGVNNDQLRIPLMVGARRSDYVVLSVASDHYPWVRSGIKYAMLSFGASTLHEEARTGPARGLKFKLPSALNRRSGKVKARATEDAQQDGDTFNMSMFSYWMGHPANEDTASNSNGTRISKAKWPSFTSLRRKGQASADPDETLTIASNGNVEGEAAHGTPPRSRCRCCNCYILIIVIILFNLVFWPIMIFAIIPTIAQTMMDVSSIQVTSLSIQDATATSFLLTSTFTISDVAPIPATVTLSAIAMTYKDQELFTIDPPDTFKLENPTTVNVKQTVSIMNVDAWTACSHDLMLSNGKVELGIVTLSRITIFGFWRVPTVKLDKSVSIQGLGSLSGLKLADFGLRGMPTLSRTSQMNGRLDLGIPITVKIQYPNPSIINMDIGDIHLDMYMHNVSTKPLGTMVIKEAALRPGTMELMGSGSISFNGAVGSIKSFQDVMNLFGQGVEMKQVVTDVKSGATWLKNAMAGIVMSIVFKL</sequence>
<protein>
    <recommendedName>
        <fullName evidence="5">Galactose oxidase-like Early set domain-containing protein</fullName>
    </recommendedName>
</protein>
<dbReference type="VEuPathDB" id="FungiDB:SeMB42_g01898"/>
<dbReference type="OrthoDB" id="2019572at2759"/>
<evidence type="ECO:0000313" key="4">
    <source>
        <dbReference type="Proteomes" id="UP000320475"/>
    </source>
</evidence>